<dbReference type="OrthoDB" id="10058156at2759"/>
<proteinExistence type="predicted"/>
<dbReference type="Gene3D" id="1.10.340.70">
    <property type="match status" value="1"/>
</dbReference>
<evidence type="ECO:0000313" key="3">
    <source>
        <dbReference type="Proteomes" id="UP000325315"/>
    </source>
</evidence>
<dbReference type="InterPro" id="IPR036397">
    <property type="entry name" value="RNaseH_sf"/>
</dbReference>
<protein>
    <submittedName>
        <fullName evidence="2">Reverse transcriptase</fullName>
    </submittedName>
</protein>
<dbReference type="InterPro" id="IPR041588">
    <property type="entry name" value="Integrase_H2C2"/>
</dbReference>
<dbReference type="GO" id="GO:0003964">
    <property type="term" value="F:RNA-directed DNA polymerase activity"/>
    <property type="evidence" value="ECO:0007669"/>
    <property type="project" value="UniProtKB-KW"/>
</dbReference>
<evidence type="ECO:0000313" key="2">
    <source>
        <dbReference type="EMBL" id="KAA3482939.1"/>
    </source>
</evidence>
<sequence>MFAGLSMVDDGSLLAKLQVKTTWVESGEAPEFGLNSDGVLCFRGRVCVPKDRELRQSTLQEAHSTLYAIHPSGNKMYHDLRELYWWPDLKRVVTTFVSRCLTCQKLPSGLLQLVKIPLWKWKRVTMDFVSRLPLTPTKKDSIWVIVDSLIRLTKSAHFLPVKIHYSLQKLAKLYVSEIVSDPHFTSRFWKKLHKALGTRLDFSATYHP</sequence>
<gene>
    <name evidence="2" type="ORF">EPI10_005146</name>
</gene>
<keyword evidence="2" id="KW-0548">Nucleotidyltransferase</keyword>
<dbReference type="Gene3D" id="3.30.420.10">
    <property type="entry name" value="Ribonuclease H-like superfamily/Ribonuclease H"/>
    <property type="match status" value="1"/>
</dbReference>
<dbReference type="AlphaFoldDB" id="A0A5B6WM68"/>
<name>A0A5B6WM68_9ROSI</name>
<feature type="domain" description="Integrase zinc-binding" evidence="1">
    <location>
        <begin position="51"/>
        <end position="105"/>
    </location>
</feature>
<dbReference type="PANTHER" id="PTHR45835:SF87">
    <property type="entry name" value="RNA-DIRECTED DNA POLYMERASE"/>
    <property type="match status" value="1"/>
</dbReference>
<keyword evidence="2" id="KW-0695">RNA-directed DNA polymerase</keyword>
<keyword evidence="2" id="KW-0808">Transferase</keyword>
<accession>A0A5B6WM68</accession>
<dbReference type="EMBL" id="SMMG02000002">
    <property type="protein sequence ID" value="KAA3482939.1"/>
    <property type="molecule type" value="Genomic_DNA"/>
</dbReference>
<organism evidence="2 3">
    <name type="scientific">Gossypium australe</name>
    <dbReference type="NCBI Taxonomy" id="47621"/>
    <lineage>
        <taxon>Eukaryota</taxon>
        <taxon>Viridiplantae</taxon>
        <taxon>Streptophyta</taxon>
        <taxon>Embryophyta</taxon>
        <taxon>Tracheophyta</taxon>
        <taxon>Spermatophyta</taxon>
        <taxon>Magnoliopsida</taxon>
        <taxon>eudicotyledons</taxon>
        <taxon>Gunneridae</taxon>
        <taxon>Pentapetalae</taxon>
        <taxon>rosids</taxon>
        <taxon>malvids</taxon>
        <taxon>Malvales</taxon>
        <taxon>Malvaceae</taxon>
        <taxon>Malvoideae</taxon>
        <taxon>Gossypium</taxon>
    </lineage>
</organism>
<dbReference type="SUPFAM" id="SSF53098">
    <property type="entry name" value="Ribonuclease H-like"/>
    <property type="match status" value="1"/>
</dbReference>
<dbReference type="PANTHER" id="PTHR45835">
    <property type="entry name" value="YALI0A06105P"/>
    <property type="match status" value="1"/>
</dbReference>
<keyword evidence="3" id="KW-1185">Reference proteome</keyword>
<dbReference type="GO" id="GO:0003676">
    <property type="term" value="F:nucleic acid binding"/>
    <property type="evidence" value="ECO:0007669"/>
    <property type="project" value="InterPro"/>
</dbReference>
<dbReference type="Proteomes" id="UP000325315">
    <property type="component" value="Unassembled WGS sequence"/>
</dbReference>
<dbReference type="InterPro" id="IPR012337">
    <property type="entry name" value="RNaseH-like_sf"/>
</dbReference>
<reference evidence="3" key="1">
    <citation type="journal article" date="2019" name="Plant Biotechnol. J.">
        <title>Genome sequencing of the Australian wild diploid species Gossypium australe highlights disease resistance and delayed gland morphogenesis.</title>
        <authorList>
            <person name="Cai Y."/>
            <person name="Cai X."/>
            <person name="Wang Q."/>
            <person name="Wang P."/>
            <person name="Zhang Y."/>
            <person name="Cai C."/>
            <person name="Xu Y."/>
            <person name="Wang K."/>
            <person name="Zhou Z."/>
            <person name="Wang C."/>
            <person name="Geng S."/>
            <person name="Li B."/>
            <person name="Dong Q."/>
            <person name="Hou Y."/>
            <person name="Wang H."/>
            <person name="Ai P."/>
            <person name="Liu Z."/>
            <person name="Yi F."/>
            <person name="Sun M."/>
            <person name="An G."/>
            <person name="Cheng J."/>
            <person name="Zhang Y."/>
            <person name="Shi Q."/>
            <person name="Xie Y."/>
            <person name="Shi X."/>
            <person name="Chang Y."/>
            <person name="Huang F."/>
            <person name="Chen Y."/>
            <person name="Hong S."/>
            <person name="Mi L."/>
            <person name="Sun Q."/>
            <person name="Zhang L."/>
            <person name="Zhou B."/>
            <person name="Peng R."/>
            <person name="Zhang X."/>
            <person name="Liu F."/>
        </authorList>
    </citation>
    <scope>NUCLEOTIDE SEQUENCE [LARGE SCALE GENOMIC DNA]</scope>
    <source>
        <strain evidence="3">cv. PA1801</strain>
    </source>
</reference>
<dbReference type="Pfam" id="PF17921">
    <property type="entry name" value="Integrase_H2C2"/>
    <property type="match status" value="1"/>
</dbReference>
<comment type="caution">
    <text evidence="2">The sequence shown here is derived from an EMBL/GenBank/DDBJ whole genome shotgun (WGS) entry which is preliminary data.</text>
</comment>
<evidence type="ECO:0000259" key="1">
    <source>
        <dbReference type="Pfam" id="PF17921"/>
    </source>
</evidence>